<dbReference type="NCBIfam" id="TIGR01682">
    <property type="entry name" value="moaD"/>
    <property type="match status" value="1"/>
</dbReference>
<proteinExistence type="inferred from homology"/>
<protein>
    <recommendedName>
        <fullName evidence="3">Molybdopterin synthase sulfur carrier subunit</fullName>
    </recommendedName>
</protein>
<evidence type="ECO:0000256" key="3">
    <source>
        <dbReference type="ARBA" id="ARBA00024247"/>
    </source>
</evidence>
<dbReference type="PANTHER" id="PTHR33359:SF1">
    <property type="entry name" value="MOLYBDOPTERIN SYNTHASE SULFUR CARRIER SUBUNIT"/>
    <property type="match status" value="1"/>
</dbReference>
<organism evidence="4 5">
    <name type="scientific">Candidatus Methylopumilus universalis</name>
    <dbReference type="NCBI Taxonomy" id="2588536"/>
    <lineage>
        <taxon>Bacteria</taxon>
        <taxon>Pseudomonadati</taxon>
        <taxon>Pseudomonadota</taxon>
        <taxon>Betaproteobacteria</taxon>
        <taxon>Nitrosomonadales</taxon>
        <taxon>Methylophilaceae</taxon>
        <taxon>Candidatus Methylopumilus</taxon>
    </lineage>
</organism>
<dbReference type="RefSeq" id="WP_139867630.1">
    <property type="nucleotide sequence ID" value="NZ_CP040949.1"/>
</dbReference>
<dbReference type="InterPro" id="IPR003749">
    <property type="entry name" value="ThiS/MoaD-like"/>
</dbReference>
<sequence length="85" mass="9439">MRVKLFYFAKVREALGVDREEIDLAGSIQTVADLVGFLKGRGSAWHTTFNELSSIRMAVNQEIVEDDHAIRANDEVAFFPPITGG</sequence>
<dbReference type="AlphaFoldDB" id="A0AAX1EZC1"/>
<dbReference type="Gene3D" id="3.10.20.30">
    <property type="match status" value="1"/>
</dbReference>
<dbReference type="EMBL" id="CP040953">
    <property type="protein sequence ID" value="QDC41092.1"/>
    <property type="molecule type" value="Genomic_DNA"/>
</dbReference>
<accession>A0AAX1EZC1</accession>
<dbReference type="InterPro" id="IPR012675">
    <property type="entry name" value="Beta-grasp_dom_sf"/>
</dbReference>
<dbReference type="SUPFAM" id="SSF54285">
    <property type="entry name" value="MoaD/ThiS"/>
    <property type="match status" value="1"/>
</dbReference>
<evidence type="ECO:0000256" key="1">
    <source>
        <dbReference type="ARBA" id="ARBA00022741"/>
    </source>
</evidence>
<evidence type="ECO:0000313" key="5">
    <source>
        <dbReference type="Proteomes" id="UP000314901"/>
    </source>
</evidence>
<comment type="similarity">
    <text evidence="2">Belongs to the MoaD family.</text>
</comment>
<evidence type="ECO:0000313" key="4">
    <source>
        <dbReference type="EMBL" id="QDC41092.1"/>
    </source>
</evidence>
<dbReference type="InterPro" id="IPR044672">
    <property type="entry name" value="MOCS2A"/>
</dbReference>
<dbReference type="Pfam" id="PF02597">
    <property type="entry name" value="ThiS"/>
    <property type="match status" value="1"/>
</dbReference>
<dbReference type="GeneID" id="66284893"/>
<dbReference type="GO" id="GO:0006777">
    <property type="term" value="P:Mo-molybdopterin cofactor biosynthetic process"/>
    <property type="evidence" value="ECO:0007669"/>
    <property type="project" value="InterPro"/>
</dbReference>
<dbReference type="PANTHER" id="PTHR33359">
    <property type="entry name" value="MOLYBDOPTERIN SYNTHASE SULFUR CARRIER SUBUNIT"/>
    <property type="match status" value="1"/>
</dbReference>
<evidence type="ECO:0000256" key="2">
    <source>
        <dbReference type="ARBA" id="ARBA00024200"/>
    </source>
</evidence>
<dbReference type="GO" id="GO:1990133">
    <property type="term" value="C:molybdopterin adenylyltransferase complex"/>
    <property type="evidence" value="ECO:0007669"/>
    <property type="project" value="TreeGrafter"/>
</dbReference>
<name>A0AAX1EZC1_9PROT</name>
<dbReference type="InterPro" id="IPR016155">
    <property type="entry name" value="Mopterin_synth/thiamin_S_b"/>
</dbReference>
<dbReference type="GO" id="GO:0000166">
    <property type="term" value="F:nucleotide binding"/>
    <property type="evidence" value="ECO:0007669"/>
    <property type="project" value="UniProtKB-KW"/>
</dbReference>
<keyword evidence="1" id="KW-0547">Nucleotide-binding</keyword>
<gene>
    <name evidence="4" type="primary">moaD</name>
    <name evidence="4" type="ORF">FIT94_03250</name>
</gene>
<dbReference type="CDD" id="cd00754">
    <property type="entry name" value="Ubl_MoaD"/>
    <property type="match status" value="1"/>
</dbReference>
<dbReference type="KEGG" id="muv:FIT94_03250"/>
<reference evidence="4 5" key="1">
    <citation type="journal article" date="2019" name="ISME J.">
        <title>Evolution in action: habitat transition from sediment to the pelagial leads to genome streamlining in Methylophilaceae.</title>
        <authorList>
            <person name="Salcher M."/>
            <person name="Schaefle D."/>
            <person name="Kaspar M."/>
            <person name="Neuenschwander S.M."/>
            <person name="Ghai R."/>
        </authorList>
    </citation>
    <scope>NUCLEOTIDE SEQUENCE [LARGE SCALE GENOMIC DNA]</scope>
    <source>
        <strain evidence="4 5">MMS-RVI-51</strain>
    </source>
</reference>
<dbReference type="Proteomes" id="UP000314901">
    <property type="component" value="Chromosome"/>
</dbReference>